<dbReference type="InterPro" id="IPR005607">
    <property type="entry name" value="BSD_dom"/>
</dbReference>
<feature type="region of interest" description="Disordered" evidence="11">
    <location>
        <begin position="322"/>
        <end position="362"/>
    </location>
</feature>
<evidence type="ECO:0000313" key="14">
    <source>
        <dbReference type="EnsemblMetazoa" id="PHUM086680-PA"/>
    </source>
</evidence>
<dbReference type="EMBL" id="DS235053">
    <property type="protein sequence ID" value="EEB11056.1"/>
    <property type="molecule type" value="Genomic_DNA"/>
</dbReference>
<dbReference type="GO" id="GO:0006351">
    <property type="term" value="P:DNA-templated transcription"/>
    <property type="evidence" value="ECO:0007669"/>
    <property type="project" value="InterPro"/>
</dbReference>
<reference evidence="13" key="1">
    <citation type="submission" date="2007-04" db="EMBL/GenBank/DDBJ databases">
        <title>Annotation of Pediculus humanus corporis strain USDA.</title>
        <authorList>
            <person name="Kirkness E."/>
            <person name="Hannick L."/>
            <person name="Hass B."/>
            <person name="Bruggner R."/>
            <person name="Lawson D."/>
            <person name="Bidwell S."/>
            <person name="Joardar V."/>
            <person name="Caler E."/>
            <person name="Walenz B."/>
            <person name="Inman J."/>
            <person name="Schobel S."/>
            <person name="Galinsky K."/>
            <person name="Amedeo P."/>
            <person name="Strausberg R."/>
        </authorList>
    </citation>
    <scope>NUCLEOTIDE SEQUENCE</scope>
    <source>
        <strain evidence="13">USDA</strain>
    </source>
</reference>
<dbReference type="GeneID" id="8231540"/>
<dbReference type="Gene3D" id="6.10.140.1200">
    <property type="match status" value="1"/>
</dbReference>
<accession>E0VCF0</accession>
<dbReference type="Proteomes" id="UP000009046">
    <property type="component" value="Unassembled WGS sequence"/>
</dbReference>
<dbReference type="InterPro" id="IPR027079">
    <property type="entry name" value="Tfb1/GTF2H1"/>
</dbReference>
<dbReference type="VEuPathDB" id="VectorBase:PHUM086680"/>
<dbReference type="EMBL" id="AAZO01001035">
    <property type="status" value="NOT_ANNOTATED_CDS"/>
    <property type="molecule type" value="Genomic_DNA"/>
</dbReference>
<dbReference type="InterPro" id="IPR011993">
    <property type="entry name" value="PH-like_dom_sf"/>
</dbReference>
<proteinExistence type="inferred from homology"/>
<evidence type="ECO:0000256" key="7">
    <source>
        <dbReference type="ARBA" id="ARBA00023204"/>
    </source>
</evidence>
<evidence type="ECO:0000313" key="13">
    <source>
        <dbReference type="EMBL" id="EEB11056.1"/>
    </source>
</evidence>
<dbReference type="PROSITE" id="PS50858">
    <property type="entry name" value="BSD"/>
    <property type="match status" value="2"/>
</dbReference>
<dbReference type="KEGG" id="phu:Phum_PHUM086680"/>
<evidence type="ECO:0000256" key="11">
    <source>
        <dbReference type="SAM" id="MobiDB-lite"/>
    </source>
</evidence>
<dbReference type="AlphaFoldDB" id="E0VCF0"/>
<evidence type="ECO:0000313" key="15">
    <source>
        <dbReference type="Proteomes" id="UP000009046"/>
    </source>
</evidence>
<reference evidence="13" key="2">
    <citation type="submission" date="2007-04" db="EMBL/GenBank/DDBJ databases">
        <title>The genome of the human body louse.</title>
        <authorList>
            <consortium name="The Human Body Louse Genome Consortium"/>
            <person name="Kirkness E."/>
            <person name="Walenz B."/>
            <person name="Hass B."/>
            <person name="Bruggner R."/>
            <person name="Strausberg R."/>
        </authorList>
    </citation>
    <scope>NUCLEOTIDE SEQUENCE</scope>
    <source>
        <strain evidence="13">USDA</strain>
    </source>
</reference>
<dbReference type="SUPFAM" id="SSF50729">
    <property type="entry name" value="PH domain-like"/>
    <property type="match status" value="1"/>
</dbReference>
<dbReference type="Pfam" id="PF08567">
    <property type="entry name" value="PH_TFIIH"/>
    <property type="match status" value="1"/>
</dbReference>
<dbReference type="InParanoid" id="E0VCF0"/>
<name>E0VCF0_PEDHC</name>
<dbReference type="eggNOG" id="KOG2074">
    <property type="taxonomic scope" value="Eukaryota"/>
</dbReference>
<comment type="function">
    <text evidence="9">Component of the general transcription and DNA repair factor IIH (TFIIH) core complex, which is involved in general and transcription-coupled nucleotide excision repair (NER) of damaged DNA and, when complexed to CAK, in RNA transcription by RNA polymerase II. In NER, TFIIH acts by opening DNA around the lesion to allow the excision of the damaged oligonucleotide and its replacement by a new DNA fragment. In transcription, TFIIH has an essential role in transcription initiation. When the pre-initiation complex (PIC) has been established, TFIIH is required for promoter opening and promoter escape. Phosphorylation of the C-terminal tail (CTD) of the largest subunit of RNA polymerase II by the kinase module CAK controls the initiation of transcription.</text>
</comment>
<dbReference type="OrthoDB" id="360521at2759"/>
<keyword evidence="5" id="KW-0805">Transcription regulation</keyword>
<reference evidence="14" key="3">
    <citation type="submission" date="2020-05" db="UniProtKB">
        <authorList>
            <consortium name="EnsemblMetazoa"/>
        </authorList>
    </citation>
    <scope>IDENTIFICATION</scope>
    <source>
        <strain evidence="14">USDA</strain>
    </source>
</reference>
<evidence type="ECO:0000256" key="6">
    <source>
        <dbReference type="ARBA" id="ARBA00023163"/>
    </source>
</evidence>
<dbReference type="CTD" id="8231540"/>
<evidence type="ECO:0000256" key="8">
    <source>
        <dbReference type="ARBA" id="ARBA00023242"/>
    </source>
</evidence>
<dbReference type="InterPro" id="IPR035925">
    <property type="entry name" value="BSD_dom_sf"/>
</dbReference>
<gene>
    <name evidence="14" type="primary">8231540</name>
    <name evidence="13" type="ORF">Phum_PHUM086680</name>
</gene>
<dbReference type="STRING" id="121224.E0VCF0"/>
<organism>
    <name type="scientific">Pediculus humanus subsp. corporis</name>
    <name type="common">Body louse</name>
    <dbReference type="NCBI Taxonomy" id="121224"/>
    <lineage>
        <taxon>Eukaryota</taxon>
        <taxon>Metazoa</taxon>
        <taxon>Ecdysozoa</taxon>
        <taxon>Arthropoda</taxon>
        <taxon>Hexapoda</taxon>
        <taxon>Insecta</taxon>
        <taxon>Pterygota</taxon>
        <taxon>Neoptera</taxon>
        <taxon>Paraneoptera</taxon>
        <taxon>Psocodea</taxon>
        <taxon>Troctomorpha</taxon>
        <taxon>Phthiraptera</taxon>
        <taxon>Anoplura</taxon>
        <taxon>Pediculidae</taxon>
        <taxon>Pediculus</taxon>
    </lineage>
</organism>
<dbReference type="OMA" id="VCTCELL"/>
<keyword evidence="4" id="KW-0227">DNA damage</keyword>
<dbReference type="CDD" id="cd13229">
    <property type="entry name" value="PH_TFIIH"/>
    <property type="match status" value="1"/>
</dbReference>
<evidence type="ECO:0000256" key="10">
    <source>
        <dbReference type="ARBA" id="ARBA00070129"/>
    </source>
</evidence>
<evidence type="ECO:0000256" key="5">
    <source>
        <dbReference type="ARBA" id="ARBA00023015"/>
    </source>
</evidence>
<evidence type="ECO:0000256" key="1">
    <source>
        <dbReference type="ARBA" id="ARBA00004123"/>
    </source>
</evidence>
<keyword evidence="3" id="KW-0677">Repeat</keyword>
<feature type="domain" description="BSD" evidence="12">
    <location>
        <begin position="102"/>
        <end position="146"/>
    </location>
</feature>
<dbReference type="SUPFAM" id="SSF140383">
    <property type="entry name" value="BSD domain-like"/>
    <property type="match status" value="2"/>
</dbReference>
<dbReference type="GO" id="GO:0000439">
    <property type="term" value="C:transcription factor TFIIH core complex"/>
    <property type="evidence" value="ECO:0007669"/>
    <property type="project" value="InterPro"/>
</dbReference>
<dbReference type="Gene3D" id="2.30.29.30">
    <property type="entry name" value="Pleckstrin-homology domain (PH domain)/Phosphotyrosine-binding domain (PTB)"/>
    <property type="match status" value="1"/>
</dbReference>
<keyword evidence="15" id="KW-1185">Reference proteome</keyword>
<keyword evidence="6" id="KW-0804">Transcription</keyword>
<evidence type="ECO:0000256" key="4">
    <source>
        <dbReference type="ARBA" id="ARBA00022763"/>
    </source>
</evidence>
<evidence type="ECO:0000259" key="12">
    <source>
        <dbReference type="PROSITE" id="PS50858"/>
    </source>
</evidence>
<dbReference type="FunCoup" id="E0VCF0">
    <property type="interactions" value="2254"/>
</dbReference>
<evidence type="ECO:0000256" key="2">
    <source>
        <dbReference type="ARBA" id="ARBA00009448"/>
    </source>
</evidence>
<keyword evidence="8" id="KW-0539">Nucleus</keyword>
<dbReference type="FunFam" id="2.30.29.30:FF:000115">
    <property type="entry name" value="General transcription factor IIH subunit 1"/>
    <property type="match status" value="1"/>
</dbReference>
<dbReference type="Gene3D" id="1.10.3970.10">
    <property type="entry name" value="BSD domain"/>
    <property type="match status" value="1"/>
</dbReference>
<dbReference type="InterPro" id="IPR013876">
    <property type="entry name" value="TFIIH_BTF_p62_N"/>
</dbReference>
<dbReference type="EnsemblMetazoa" id="PHUM086680-RA">
    <property type="protein sequence ID" value="PHUM086680-PA"/>
    <property type="gene ID" value="PHUM086680"/>
</dbReference>
<dbReference type="SMART" id="SM00751">
    <property type="entry name" value="BSD"/>
    <property type="match status" value="2"/>
</dbReference>
<protein>
    <recommendedName>
        <fullName evidence="10">General transcription factor IIH subunit 1</fullName>
    </recommendedName>
</protein>
<dbReference type="RefSeq" id="XP_002423794.1">
    <property type="nucleotide sequence ID" value="XM_002423749.1"/>
</dbReference>
<dbReference type="PANTHER" id="PTHR12856">
    <property type="entry name" value="TRANSCRIPTION INITIATION FACTOR IIH-RELATED"/>
    <property type="match status" value="1"/>
</dbReference>
<dbReference type="Pfam" id="PF03909">
    <property type="entry name" value="BSD"/>
    <property type="match status" value="1"/>
</dbReference>
<comment type="subcellular location">
    <subcellularLocation>
        <location evidence="1">Nucleus</location>
    </subcellularLocation>
</comment>
<feature type="domain" description="BSD" evidence="12">
    <location>
        <begin position="180"/>
        <end position="232"/>
    </location>
</feature>
<dbReference type="HOGENOM" id="CLU_037467_0_0_1"/>
<evidence type="ECO:0000256" key="3">
    <source>
        <dbReference type="ARBA" id="ARBA00022737"/>
    </source>
</evidence>
<sequence>MTTSSEDVLLQVNQVRYKKGDGTLYVMNERLAWMMDNRDTVSVSHKYADIKMQKISPEGKTKIQLQVVLHDGSASTFQFTNRLGLQAQIKDRDDVKELLVQLLPKFKRKIDKELEEKNRLLSENPSLLQLYRDLVITQVITSQQFWNEHAVKYTSKMNMQKQEIGVNGAFLADIKPQTDGCNGLKYNLTADVIQSIFKTYPAVKHKHLEYVPHKLSEAEFWTKFFQSHYFHRDRINAGNKDVFTECARVDDEELKKELDNGVPDVLCNISEFEDKTLDEGYGTGTSTASVQASSGNIVHQNMIKRFNQHSIMVLKASEKKNDESNGAFTTSDGMVAVGSAPVPKKSDIPNGSAEEPKSKKSRLQEKIVFDDLVSQGEENDAAPKLQLSQCNDNYLIERYLNCPMQIANLDISTDYFSVCSKMAKESENWLVQKKQSTPVLVSPANAVSALGELTPGGALMKGFQEESLAQLVPKELEKELKHTYNALCELLRHFWSCFPPTTKTLEEKASNVHESLHRFELAKLKPFEFNPLSQHLTRHVNEMLQFAYRKYNTWQQRMHR</sequence>
<comment type="similarity">
    <text evidence="2">Belongs to the TFB1 family.</text>
</comment>
<evidence type="ECO:0000256" key="9">
    <source>
        <dbReference type="ARBA" id="ARBA00057028"/>
    </source>
</evidence>
<dbReference type="GO" id="GO:0006289">
    <property type="term" value="P:nucleotide-excision repair"/>
    <property type="evidence" value="ECO:0007669"/>
    <property type="project" value="InterPro"/>
</dbReference>
<keyword evidence="7" id="KW-0234">DNA repair</keyword>